<dbReference type="RefSeq" id="WP_135770268.1">
    <property type="nucleotide sequence ID" value="NZ_RQFT01000003.1"/>
</dbReference>
<gene>
    <name evidence="1" type="ORF">EHQ43_04930</name>
</gene>
<sequence length="170" mass="20184">MKFISYLIVVCIFLGLHCQTESLEKRLLLLENRVKKLNDDASLFTLKELQKENVIVYGMPYNLVSKEFSKDGQVQMIKQTYFGEELKNREFYFENNVPFYVRYSTEYFNREVTSNPNTYEKSDEVADIFFFENGKLIAMRLGKNQQLTTDEQLLNEKEKFLIQESKLAKH</sequence>
<name>A0A7I0HVN4_9LEPT</name>
<evidence type="ECO:0000313" key="2">
    <source>
        <dbReference type="Proteomes" id="UP000297641"/>
    </source>
</evidence>
<accession>A0A7I0HVN4</accession>
<protein>
    <submittedName>
        <fullName evidence="1">Uncharacterized protein</fullName>
    </submittedName>
</protein>
<dbReference type="Proteomes" id="UP000297641">
    <property type="component" value="Unassembled WGS sequence"/>
</dbReference>
<organism evidence="1 2">
    <name type="scientific">Leptospira bouyouniensis</name>
    <dbReference type="NCBI Taxonomy" id="2484911"/>
    <lineage>
        <taxon>Bacteria</taxon>
        <taxon>Pseudomonadati</taxon>
        <taxon>Spirochaetota</taxon>
        <taxon>Spirochaetia</taxon>
        <taxon>Leptospirales</taxon>
        <taxon>Leptospiraceae</taxon>
        <taxon>Leptospira</taxon>
    </lineage>
</organism>
<reference evidence="1 2" key="1">
    <citation type="journal article" date="2019" name="PLoS Negl. Trop. Dis.">
        <title>Revisiting the worldwide diversity of Leptospira species in the environment.</title>
        <authorList>
            <person name="Vincent A.T."/>
            <person name="Schiettekatte O."/>
            <person name="Bourhy P."/>
            <person name="Veyrier F.J."/>
            <person name="Picardeau M."/>
        </authorList>
    </citation>
    <scope>NUCLEOTIDE SEQUENCE [LARGE SCALE GENOMIC DNA]</scope>
    <source>
        <strain evidence="1 2">201800273</strain>
    </source>
</reference>
<dbReference type="EMBL" id="RQFT01000003">
    <property type="protein sequence ID" value="TGL08393.1"/>
    <property type="molecule type" value="Genomic_DNA"/>
</dbReference>
<evidence type="ECO:0000313" key="1">
    <source>
        <dbReference type="EMBL" id="TGL08393.1"/>
    </source>
</evidence>
<comment type="caution">
    <text evidence="1">The sequence shown here is derived from an EMBL/GenBank/DDBJ whole genome shotgun (WGS) entry which is preliminary data.</text>
</comment>
<dbReference type="AlphaFoldDB" id="A0A7I0HVN4"/>
<proteinExistence type="predicted"/>